<sequence>MGSSSEPILNTGASDSAMISSSPSSSSSKNTRILSKRNSSSSSSATKDRHIKVNGRGCRVRIPAVCAARIFQLTRELGHRSEGETIEWLLRHAEPSIIAATGSGLVPSPAAAAASSSAPPPPPNDAVSAPAPPFFVAVPGLNFNPAASVGLGFSGGSGFGYFPFTAPTMSEQQQQRGA</sequence>
<evidence type="ECO:0000259" key="7">
    <source>
        <dbReference type="PROSITE" id="PS51369"/>
    </source>
</evidence>
<evidence type="ECO:0000256" key="2">
    <source>
        <dbReference type="ARBA" id="ARBA00023015"/>
    </source>
</evidence>
<dbReference type="STRING" id="337451.A0A443NLM7"/>
<proteinExistence type="predicted"/>
<comment type="caution">
    <text evidence="8">The sequence shown here is derived from an EMBL/GenBank/DDBJ whole genome shotgun (WGS) entry which is preliminary data.</text>
</comment>
<accession>A0A443NLM7</accession>
<feature type="compositionally biased region" description="Polar residues" evidence="6">
    <location>
        <begin position="29"/>
        <end position="38"/>
    </location>
</feature>
<name>A0A443NLM7_9MAGN</name>
<evidence type="ECO:0000256" key="6">
    <source>
        <dbReference type="SAM" id="MobiDB-lite"/>
    </source>
</evidence>
<dbReference type="InterPro" id="IPR017887">
    <property type="entry name" value="TF_TCP_subgr"/>
</dbReference>
<reference evidence="8 9" key="1">
    <citation type="journal article" date="2019" name="Nat. Plants">
        <title>Stout camphor tree genome fills gaps in understanding of flowering plant genome evolution.</title>
        <authorList>
            <person name="Chaw S.M."/>
            <person name="Liu Y.C."/>
            <person name="Wu Y.W."/>
            <person name="Wang H.Y."/>
            <person name="Lin C.I."/>
            <person name="Wu C.S."/>
            <person name="Ke H.M."/>
            <person name="Chang L.Y."/>
            <person name="Hsu C.Y."/>
            <person name="Yang H.T."/>
            <person name="Sudianto E."/>
            <person name="Hsu M.H."/>
            <person name="Wu K.P."/>
            <person name="Wang L.N."/>
            <person name="Leebens-Mack J.H."/>
            <person name="Tsai I.J."/>
        </authorList>
    </citation>
    <scope>NUCLEOTIDE SEQUENCE [LARGE SCALE GENOMIC DNA]</scope>
    <source>
        <strain evidence="9">cv. Chaw 1501</strain>
        <tissue evidence="8">Young leaves</tissue>
    </source>
</reference>
<dbReference type="Proteomes" id="UP000283530">
    <property type="component" value="Unassembled WGS sequence"/>
</dbReference>
<feature type="compositionally biased region" description="Low complexity" evidence="6">
    <location>
        <begin position="14"/>
        <end position="28"/>
    </location>
</feature>
<feature type="region of interest" description="Disordered" evidence="6">
    <location>
        <begin position="1"/>
        <end position="52"/>
    </location>
</feature>
<evidence type="ECO:0000313" key="8">
    <source>
        <dbReference type="EMBL" id="RWR79393.1"/>
    </source>
</evidence>
<protein>
    <submittedName>
        <fullName evidence="8">Transcription factor TCP11-like protein</fullName>
    </submittedName>
</protein>
<evidence type="ECO:0000256" key="3">
    <source>
        <dbReference type="ARBA" id="ARBA00023125"/>
    </source>
</evidence>
<organism evidence="8 9">
    <name type="scientific">Cinnamomum micranthum f. kanehirae</name>
    <dbReference type="NCBI Taxonomy" id="337451"/>
    <lineage>
        <taxon>Eukaryota</taxon>
        <taxon>Viridiplantae</taxon>
        <taxon>Streptophyta</taxon>
        <taxon>Embryophyta</taxon>
        <taxon>Tracheophyta</taxon>
        <taxon>Spermatophyta</taxon>
        <taxon>Magnoliopsida</taxon>
        <taxon>Magnoliidae</taxon>
        <taxon>Laurales</taxon>
        <taxon>Lauraceae</taxon>
        <taxon>Cinnamomum</taxon>
    </lineage>
</organism>
<dbReference type="PROSITE" id="PS51369">
    <property type="entry name" value="TCP"/>
    <property type="match status" value="1"/>
</dbReference>
<keyword evidence="2" id="KW-0805">Transcription regulation</keyword>
<comment type="subcellular location">
    <subcellularLocation>
        <location evidence="1">Nucleus</location>
    </subcellularLocation>
</comment>
<dbReference type="GO" id="GO:0003700">
    <property type="term" value="F:DNA-binding transcription factor activity"/>
    <property type="evidence" value="ECO:0007669"/>
    <property type="project" value="InterPro"/>
</dbReference>
<dbReference type="PANTHER" id="PTHR31072:SF91">
    <property type="entry name" value="TRANSCRIPTION FACTOR TCP6"/>
    <property type="match status" value="1"/>
</dbReference>
<evidence type="ECO:0000313" key="9">
    <source>
        <dbReference type="Proteomes" id="UP000283530"/>
    </source>
</evidence>
<dbReference type="InterPro" id="IPR005333">
    <property type="entry name" value="Transcription_factor_TCP"/>
</dbReference>
<feature type="compositionally biased region" description="Polar residues" evidence="6">
    <location>
        <begin position="1"/>
        <end position="13"/>
    </location>
</feature>
<keyword evidence="3" id="KW-0238">DNA-binding</keyword>
<evidence type="ECO:0000256" key="5">
    <source>
        <dbReference type="ARBA" id="ARBA00023242"/>
    </source>
</evidence>
<dbReference type="AlphaFoldDB" id="A0A443NLM7"/>
<dbReference type="OrthoDB" id="1911901at2759"/>
<keyword evidence="5" id="KW-0539">Nucleus</keyword>
<feature type="domain" description="TCP" evidence="7">
    <location>
        <begin position="46"/>
        <end position="100"/>
    </location>
</feature>
<evidence type="ECO:0000256" key="1">
    <source>
        <dbReference type="ARBA" id="ARBA00004123"/>
    </source>
</evidence>
<dbReference type="EMBL" id="QPKB01000003">
    <property type="protein sequence ID" value="RWR79393.1"/>
    <property type="molecule type" value="Genomic_DNA"/>
</dbReference>
<dbReference type="GO" id="GO:0005634">
    <property type="term" value="C:nucleus"/>
    <property type="evidence" value="ECO:0007669"/>
    <property type="project" value="UniProtKB-SubCell"/>
</dbReference>
<gene>
    <name evidence="8" type="ORF">CKAN_00796500</name>
</gene>
<keyword evidence="4" id="KW-0804">Transcription</keyword>
<dbReference type="PANTHER" id="PTHR31072">
    <property type="entry name" value="TRANSCRIPTION FACTOR TCP4-RELATED"/>
    <property type="match status" value="1"/>
</dbReference>
<keyword evidence="9" id="KW-1185">Reference proteome</keyword>
<dbReference type="GO" id="GO:0043565">
    <property type="term" value="F:sequence-specific DNA binding"/>
    <property type="evidence" value="ECO:0007669"/>
    <property type="project" value="TreeGrafter"/>
</dbReference>
<evidence type="ECO:0000256" key="4">
    <source>
        <dbReference type="ARBA" id="ARBA00023163"/>
    </source>
</evidence>
<dbReference type="Pfam" id="PF03634">
    <property type="entry name" value="TCP"/>
    <property type="match status" value="1"/>
</dbReference>